<gene>
    <name evidence="1" type="ORF">AB432_025915</name>
</gene>
<accession>A0A2Z4MNX8</accession>
<evidence type="ECO:0000313" key="1">
    <source>
        <dbReference type="EMBL" id="AWX58266.1"/>
    </source>
</evidence>
<organism evidence="1 2">
    <name type="scientific">Brevibacillus brevis</name>
    <name type="common">Bacillus brevis</name>
    <dbReference type="NCBI Taxonomy" id="1393"/>
    <lineage>
        <taxon>Bacteria</taxon>
        <taxon>Bacillati</taxon>
        <taxon>Bacillota</taxon>
        <taxon>Bacilli</taxon>
        <taxon>Bacillales</taxon>
        <taxon>Paenibacillaceae</taxon>
        <taxon>Brevibacillus</taxon>
    </lineage>
</organism>
<dbReference type="AlphaFoldDB" id="A0A2Z4MNX8"/>
<proteinExistence type="predicted"/>
<protein>
    <recommendedName>
        <fullName evidence="3">DUF1080 domain-containing protein</fullName>
    </recommendedName>
</protein>
<dbReference type="RefSeq" id="WP_048034747.1">
    <property type="nucleotide sequence ID" value="NZ_CP030117.1"/>
</dbReference>
<dbReference type="EMBL" id="CP030117">
    <property type="protein sequence ID" value="AWX58266.1"/>
    <property type="molecule type" value="Genomic_DNA"/>
</dbReference>
<reference evidence="1 2" key="1">
    <citation type="journal article" date="2015" name="Genome Announc.">
        <title>Draft Genome Sequence of Brevibacillus brevis DZQ7, a Plant Growth-Promoting Rhizobacterium with Broad-Spectrum Antimicrobial Activity.</title>
        <authorList>
            <person name="Hou Q."/>
            <person name="Wang C."/>
            <person name="Hou X."/>
            <person name="Xia Z."/>
            <person name="Ye J."/>
            <person name="Liu K."/>
            <person name="Liu H."/>
            <person name="Wang J."/>
            <person name="Guo H."/>
            <person name="Yu X."/>
            <person name="Yang Y."/>
            <person name="Du B."/>
            <person name="Ding Y."/>
        </authorList>
    </citation>
    <scope>NUCLEOTIDE SEQUENCE [LARGE SCALE GENOMIC DNA]</scope>
    <source>
        <strain evidence="1 2">DZQ7</strain>
    </source>
</reference>
<evidence type="ECO:0008006" key="3">
    <source>
        <dbReference type="Google" id="ProtNLM"/>
    </source>
</evidence>
<dbReference type="Gene3D" id="2.60.120.560">
    <property type="entry name" value="Exo-inulinase, domain 1"/>
    <property type="match status" value="1"/>
</dbReference>
<sequence>MSTFSWNLRDDLHEFDLGESQASPDVWANREALYLEGMGAPVFLRQAVPYPCFRLQAEVAIPKQVGFVGLVFGARDVHNYELVYLAPEEIQYDPIMNGSMTWQIYNGPGYQKPLSYTIGEWKTLAVEVQANQAVVYLGEDPAPQLFISHLQHGTSLDKIGFWNYLPAYIRNLSVTEIAPTDALHTKTDRQQLTAEGYLTEWLISKSYIASDQSVVLTDWTSAVVEENGTLNFNRLFPAKPGMTVQAKSTITVPHETVTQLHFGYSDHLRLWVNEEEVHQGVWRWNPPVSDGRIRSKYAQVSVRLHAGVNTVRAEIMNQEQFGWGICVKARQNEK</sequence>
<evidence type="ECO:0000313" key="2">
    <source>
        <dbReference type="Proteomes" id="UP000036061"/>
    </source>
</evidence>
<dbReference type="Proteomes" id="UP000036061">
    <property type="component" value="Chromosome"/>
</dbReference>
<name>A0A2Z4MNX8_BREBE</name>